<dbReference type="Proteomes" id="UP000550707">
    <property type="component" value="Unassembled WGS sequence"/>
</dbReference>
<comment type="caution">
    <text evidence="1">The sequence shown here is derived from an EMBL/GenBank/DDBJ whole genome shotgun (WGS) entry which is preliminary data.</text>
</comment>
<protein>
    <submittedName>
        <fullName evidence="1">Uncharacterized protein</fullName>
    </submittedName>
</protein>
<sequence length="126" mass="14167">MGFRGRLAPRRSLLLGAGLGHGDTIAPFPRPWDQAPLFASTQEHWGFPGETRHPGSECTIRGVWLPDFYAVAKGRVCSCVKCDLHPLNLTLGSARWSYSGPGSHEVLWKECSFFIFLKLKQIFFLY</sequence>
<evidence type="ECO:0000313" key="1">
    <source>
        <dbReference type="EMBL" id="KAF6492525.1"/>
    </source>
</evidence>
<proteinExistence type="predicted"/>
<dbReference type="InParanoid" id="A0A7J8J847"/>
<reference evidence="1 2" key="1">
    <citation type="journal article" date="2020" name="Nature">
        <title>Six reference-quality genomes reveal evolution of bat adaptations.</title>
        <authorList>
            <person name="Jebb D."/>
            <person name="Huang Z."/>
            <person name="Pippel M."/>
            <person name="Hughes G.M."/>
            <person name="Lavrichenko K."/>
            <person name="Devanna P."/>
            <person name="Winkler S."/>
            <person name="Jermiin L.S."/>
            <person name="Skirmuntt E.C."/>
            <person name="Katzourakis A."/>
            <person name="Burkitt-Gray L."/>
            <person name="Ray D.A."/>
            <person name="Sullivan K.A.M."/>
            <person name="Roscito J.G."/>
            <person name="Kirilenko B.M."/>
            <person name="Davalos L.M."/>
            <person name="Corthals A.P."/>
            <person name="Power M.L."/>
            <person name="Jones G."/>
            <person name="Ransome R.D."/>
            <person name="Dechmann D.K.N."/>
            <person name="Locatelli A.G."/>
            <person name="Puechmaille S.J."/>
            <person name="Fedrigo O."/>
            <person name="Jarvis E.D."/>
            <person name="Hiller M."/>
            <person name="Vernes S.C."/>
            <person name="Myers E.W."/>
            <person name="Teeling E.C."/>
        </authorList>
    </citation>
    <scope>NUCLEOTIDE SEQUENCE [LARGE SCALE GENOMIC DNA]</scope>
    <source>
        <strain evidence="1">MMolMol1</strain>
        <tissue evidence="1">Muscle</tissue>
    </source>
</reference>
<keyword evidence="2" id="KW-1185">Reference proteome</keyword>
<dbReference type="AlphaFoldDB" id="A0A7J8J847"/>
<name>A0A7J8J847_MOLMO</name>
<organism evidence="1 2">
    <name type="scientific">Molossus molossus</name>
    <name type="common">Pallas' mastiff bat</name>
    <name type="synonym">Vespertilio molossus</name>
    <dbReference type="NCBI Taxonomy" id="27622"/>
    <lineage>
        <taxon>Eukaryota</taxon>
        <taxon>Metazoa</taxon>
        <taxon>Chordata</taxon>
        <taxon>Craniata</taxon>
        <taxon>Vertebrata</taxon>
        <taxon>Euteleostomi</taxon>
        <taxon>Mammalia</taxon>
        <taxon>Eutheria</taxon>
        <taxon>Laurasiatheria</taxon>
        <taxon>Chiroptera</taxon>
        <taxon>Yangochiroptera</taxon>
        <taxon>Molossidae</taxon>
        <taxon>Molossus</taxon>
    </lineage>
</organism>
<gene>
    <name evidence="1" type="ORF">HJG59_009712</name>
</gene>
<dbReference type="EMBL" id="JACASF010000002">
    <property type="protein sequence ID" value="KAF6492525.1"/>
    <property type="molecule type" value="Genomic_DNA"/>
</dbReference>
<accession>A0A7J8J847</accession>
<evidence type="ECO:0000313" key="2">
    <source>
        <dbReference type="Proteomes" id="UP000550707"/>
    </source>
</evidence>